<comment type="caution">
    <text evidence="7">The sequence shown here is derived from an EMBL/GenBank/DDBJ whole genome shotgun (WGS) entry which is preliminary data.</text>
</comment>
<dbReference type="EMBL" id="SACY01000004">
    <property type="protein sequence ID" value="RVU24070.1"/>
    <property type="molecule type" value="Genomic_DNA"/>
</dbReference>
<feature type="domain" description="4-O-methyl-glucuronoyl methylesterase-like" evidence="6">
    <location>
        <begin position="244"/>
        <end position="396"/>
    </location>
</feature>
<dbReference type="OrthoDB" id="9809261at2"/>
<keyword evidence="3" id="KW-0378">Hydrolase</keyword>
<gene>
    <name evidence="7" type="ORF">EOJ36_09075</name>
</gene>
<keyword evidence="2 5" id="KW-0732">Signal</keyword>
<evidence type="ECO:0000313" key="8">
    <source>
        <dbReference type="Proteomes" id="UP000282832"/>
    </source>
</evidence>
<dbReference type="Proteomes" id="UP000282832">
    <property type="component" value="Unassembled WGS sequence"/>
</dbReference>
<dbReference type="InterPro" id="IPR054579">
    <property type="entry name" value="GCE-like_dom"/>
</dbReference>
<dbReference type="Pfam" id="PF22244">
    <property type="entry name" value="GCE_fung"/>
    <property type="match status" value="1"/>
</dbReference>
<sequence>MKKLCFLVYLLLPMLVFAQQRTPEQDSLIAQTQRKTKADHADMLQQLGIKELRPGRSGNPNGTNPANYDESKANPFPNLPELLTLNNGKKVSTKKQWEYHRRPEIVKIFDEEIYGITPENLPKVNWVLQSTKNEKMGKYDVNVLTYKGQVDNHLYPSISVNIDLTITLPTRIKKPVPVVMEFAFVFPPGFNPPPSNEIPWKEQVIAKGWGAAVIIPASFQADNGAGLTEGIIGLVNKGKRRSPSDWGTLKAWAWGASKALDLMETIPQINAEKVAIMGHSRFGKAAAVTMAYDTRFATGYIASSGEGGLKLHRRDFGEIVENIAGSGLYHWMSGSFLKYAGPKGWNDLPIDAHSLISLIAPRPFFIGVGNNGDNWTDPKGMFMAAVGAEPVYQLMGKTGIGATEFPAVEQMIDWGQIGFRLHPKGHVTGPNWPSFIEFMAKKLKLD</sequence>
<evidence type="ECO:0000256" key="4">
    <source>
        <dbReference type="SAM" id="MobiDB-lite"/>
    </source>
</evidence>
<accession>A0A437PP59</accession>
<reference evidence="7 8" key="1">
    <citation type="submission" date="2019-01" db="EMBL/GenBank/DDBJ databases">
        <authorList>
            <person name="Chen W.-M."/>
        </authorList>
    </citation>
    <scope>NUCLEOTIDE SEQUENCE [LARGE SCALE GENOMIC DNA]</scope>
    <source>
        <strain evidence="7 8">FSY-15</strain>
    </source>
</reference>
<evidence type="ECO:0000259" key="6">
    <source>
        <dbReference type="Pfam" id="PF22244"/>
    </source>
</evidence>
<keyword evidence="1" id="KW-0719">Serine esterase</keyword>
<dbReference type="SUPFAM" id="SSF53474">
    <property type="entry name" value="alpha/beta-Hydrolases"/>
    <property type="match status" value="1"/>
</dbReference>
<feature type="signal peptide" evidence="5">
    <location>
        <begin position="1"/>
        <end position="18"/>
    </location>
</feature>
<protein>
    <submittedName>
        <fullName evidence="7">Acetylxylan esterase</fullName>
    </submittedName>
</protein>
<dbReference type="AlphaFoldDB" id="A0A437PP59"/>
<dbReference type="GO" id="GO:0052689">
    <property type="term" value="F:carboxylic ester hydrolase activity"/>
    <property type="evidence" value="ECO:0007669"/>
    <property type="project" value="UniProtKB-KW"/>
</dbReference>
<dbReference type="InterPro" id="IPR029058">
    <property type="entry name" value="AB_hydrolase_fold"/>
</dbReference>
<proteinExistence type="predicted"/>
<keyword evidence="8" id="KW-1185">Reference proteome</keyword>
<dbReference type="Gene3D" id="3.40.50.1820">
    <property type="entry name" value="alpha/beta hydrolase"/>
    <property type="match status" value="1"/>
</dbReference>
<organism evidence="7 8">
    <name type="scientific">Sandaracinomonas limnophila</name>
    <dbReference type="NCBI Taxonomy" id="1862386"/>
    <lineage>
        <taxon>Bacteria</taxon>
        <taxon>Pseudomonadati</taxon>
        <taxon>Bacteroidota</taxon>
        <taxon>Cytophagia</taxon>
        <taxon>Cytophagales</taxon>
        <taxon>Flectobacillaceae</taxon>
        <taxon>Sandaracinomonas</taxon>
    </lineage>
</organism>
<evidence type="ECO:0000313" key="7">
    <source>
        <dbReference type="EMBL" id="RVU24070.1"/>
    </source>
</evidence>
<evidence type="ECO:0000256" key="3">
    <source>
        <dbReference type="ARBA" id="ARBA00022801"/>
    </source>
</evidence>
<feature type="region of interest" description="Disordered" evidence="4">
    <location>
        <begin position="49"/>
        <end position="73"/>
    </location>
</feature>
<evidence type="ECO:0000256" key="2">
    <source>
        <dbReference type="ARBA" id="ARBA00022729"/>
    </source>
</evidence>
<feature type="chain" id="PRO_5019239280" evidence="5">
    <location>
        <begin position="19"/>
        <end position="446"/>
    </location>
</feature>
<evidence type="ECO:0000256" key="1">
    <source>
        <dbReference type="ARBA" id="ARBA00022487"/>
    </source>
</evidence>
<dbReference type="RefSeq" id="WP_127804587.1">
    <property type="nucleotide sequence ID" value="NZ_SACY01000004.1"/>
</dbReference>
<name>A0A437PP59_9BACT</name>
<evidence type="ECO:0000256" key="5">
    <source>
        <dbReference type="SAM" id="SignalP"/>
    </source>
</evidence>